<dbReference type="RefSeq" id="WP_339966327.1">
    <property type="nucleotide sequence ID" value="NZ_JBBHJY010000003.1"/>
</dbReference>
<comment type="caution">
    <text evidence="2">The sequence shown here is derived from an EMBL/GenBank/DDBJ whole genome shotgun (WGS) entry which is preliminary data.</text>
</comment>
<dbReference type="PANTHER" id="PTHR22946">
    <property type="entry name" value="DIENELACTONE HYDROLASE DOMAIN-CONTAINING PROTEIN-RELATED"/>
    <property type="match status" value="1"/>
</dbReference>
<dbReference type="SUPFAM" id="SSF53474">
    <property type="entry name" value="alpha/beta-Hydrolases"/>
    <property type="match status" value="1"/>
</dbReference>
<reference evidence="2 3" key="1">
    <citation type="submission" date="2024-03" db="EMBL/GenBank/DDBJ databases">
        <authorList>
            <person name="Jo J.-H."/>
        </authorList>
    </citation>
    <scope>NUCLEOTIDE SEQUENCE [LARGE SCALE GENOMIC DNA]</scope>
    <source>
        <strain evidence="2 3">AS3R-12</strain>
    </source>
</reference>
<keyword evidence="2" id="KW-0378">Hydrolase</keyword>
<dbReference type="Pfam" id="PF01738">
    <property type="entry name" value="DLH"/>
    <property type="match status" value="1"/>
</dbReference>
<name>A0ABU8S907_9SPHN</name>
<feature type="domain" description="Dienelactone hydrolase" evidence="1">
    <location>
        <begin position="19"/>
        <end position="236"/>
    </location>
</feature>
<organism evidence="2 3">
    <name type="scientific">Novosphingobium aquae</name>
    <dbReference type="NCBI Taxonomy" id="3133435"/>
    <lineage>
        <taxon>Bacteria</taxon>
        <taxon>Pseudomonadati</taxon>
        <taxon>Pseudomonadota</taxon>
        <taxon>Alphaproteobacteria</taxon>
        <taxon>Sphingomonadales</taxon>
        <taxon>Sphingomonadaceae</taxon>
        <taxon>Novosphingobium</taxon>
    </lineage>
</organism>
<evidence type="ECO:0000313" key="2">
    <source>
        <dbReference type="EMBL" id="MEJ6009983.1"/>
    </source>
</evidence>
<dbReference type="InterPro" id="IPR029058">
    <property type="entry name" value="AB_hydrolase_fold"/>
</dbReference>
<evidence type="ECO:0000259" key="1">
    <source>
        <dbReference type="Pfam" id="PF01738"/>
    </source>
</evidence>
<dbReference type="EMBL" id="JBBHJY010000003">
    <property type="protein sequence ID" value="MEJ6009983.1"/>
    <property type="molecule type" value="Genomic_DNA"/>
</dbReference>
<sequence>MQQLTAVELEHRGVALTGQAAFPEGDGPHPAVLVMHNALGIGDHVRGVARKLADLGYVAVATDMYGGGAPSGDPVVNGAAFEQVMKDPTLLRERVVAWFDRVSSMAEVDAVRVAAIGFCFGGTCVLELARSGAAARAVVSYHGILTSQQPMQPGAFSGEVAAFCGAQDPYAPLAHIEGLRAEMEAAGARYTITTFGEAQHGFTDPAADGMGREGIAYNAMADRLSWAATVELLEAVLKS</sequence>
<proteinExistence type="predicted"/>
<gene>
    <name evidence="2" type="ORF">WG900_08620</name>
</gene>
<dbReference type="Proteomes" id="UP001379235">
    <property type="component" value="Unassembled WGS sequence"/>
</dbReference>
<dbReference type="PANTHER" id="PTHR22946:SF0">
    <property type="entry name" value="DIENELACTONE HYDROLASE DOMAIN-CONTAINING PROTEIN"/>
    <property type="match status" value="1"/>
</dbReference>
<accession>A0ABU8S907</accession>
<dbReference type="InterPro" id="IPR050261">
    <property type="entry name" value="FrsA_esterase"/>
</dbReference>
<keyword evidence="3" id="KW-1185">Reference proteome</keyword>
<dbReference type="Gene3D" id="3.40.50.1820">
    <property type="entry name" value="alpha/beta hydrolase"/>
    <property type="match status" value="1"/>
</dbReference>
<evidence type="ECO:0000313" key="3">
    <source>
        <dbReference type="Proteomes" id="UP001379235"/>
    </source>
</evidence>
<dbReference type="EC" id="3.1.-.-" evidence="2"/>
<dbReference type="GO" id="GO:0016787">
    <property type="term" value="F:hydrolase activity"/>
    <property type="evidence" value="ECO:0007669"/>
    <property type="project" value="UniProtKB-KW"/>
</dbReference>
<protein>
    <submittedName>
        <fullName evidence="2">Dienelactone hydrolase family protein</fullName>
        <ecNumber evidence="2">3.1.-.-</ecNumber>
    </submittedName>
</protein>
<dbReference type="InterPro" id="IPR002925">
    <property type="entry name" value="Dienelactn_hydro"/>
</dbReference>